<keyword evidence="3" id="KW-0285">Flavoprotein</keyword>
<evidence type="ECO:0000313" key="13">
    <source>
        <dbReference type="Proteomes" id="UP000803844"/>
    </source>
</evidence>
<sequence length="459" mass="50043">MAALFGAVASRASARALQTRLPLTTSSLRSYATVNAIPPKPHHRVVIVGGGTAGVTVAAQLLKTKEFQKDEIAILDPAKDHHYQPGWTLVGSGLKPLSDMSRPLSSIIPENVTHYPLQVSKFDPENNELKTTDGVEVSYEYLVVAPGLEVNFGGVKGLPEALQDSSSNVSSIYSNNTVEQVWKNIQGFKKGTAIFTQPAGVIKCAGAPQKIMWMALSQWEKDGVRKEILPYFATGAPAMFAVPKYSKALEELRVQRQVEGLFQHNLVGVDVKSKTATFKNLADNGKEVQKEFGFLHVVPPQKPWNWVAKSPLADSAGWVDVDKTTTQHNKFTNVFSIGDASSLPNSKTAAAISSQAPVLVDNLLAAIRGKELSAGYTGYASCPLLTGHNELMLCEFKYGGVPDETFAKVPGIGSQDVPRRVFYHLKKDFFPSVYWNSFVKGTWYGPRAWFKPDTAKTSA</sequence>
<reference evidence="12" key="1">
    <citation type="journal article" date="2020" name="Phytopathology">
        <title>Genome sequence of the chestnut blight fungus Cryphonectria parasitica EP155: A fundamental resource for an archetypical invasive plant pathogen.</title>
        <authorList>
            <person name="Crouch J.A."/>
            <person name="Dawe A."/>
            <person name="Aerts A."/>
            <person name="Barry K."/>
            <person name="Churchill A.C.L."/>
            <person name="Grimwood J."/>
            <person name="Hillman B."/>
            <person name="Milgroom M.G."/>
            <person name="Pangilinan J."/>
            <person name="Smith M."/>
            <person name="Salamov A."/>
            <person name="Schmutz J."/>
            <person name="Yadav J."/>
            <person name="Grigoriev I.V."/>
            <person name="Nuss D."/>
        </authorList>
    </citation>
    <scope>NUCLEOTIDE SEQUENCE</scope>
    <source>
        <strain evidence="12">EP155</strain>
    </source>
</reference>
<evidence type="ECO:0000256" key="5">
    <source>
        <dbReference type="ARBA" id="ARBA00022827"/>
    </source>
</evidence>
<keyword evidence="13" id="KW-1185">Reference proteome</keyword>
<dbReference type="Gene3D" id="3.50.50.60">
    <property type="entry name" value="FAD/NAD(P)-binding domain"/>
    <property type="match status" value="2"/>
</dbReference>
<evidence type="ECO:0000259" key="11">
    <source>
        <dbReference type="Pfam" id="PF07992"/>
    </source>
</evidence>
<dbReference type="GeneID" id="63839811"/>
<organism evidence="12 13">
    <name type="scientific">Cryphonectria parasitica (strain ATCC 38755 / EP155)</name>
    <dbReference type="NCBI Taxonomy" id="660469"/>
    <lineage>
        <taxon>Eukaryota</taxon>
        <taxon>Fungi</taxon>
        <taxon>Dikarya</taxon>
        <taxon>Ascomycota</taxon>
        <taxon>Pezizomycotina</taxon>
        <taxon>Sordariomycetes</taxon>
        <taxon>Sordariomycetidae</taxon>
        <taxon>Diaporthales</taxon>
        <taxon>Cryphonectriaceae</taxon>
        <taxon>Cryphonectria-Endothia species complex</taxon>
        <taxon>Cryphonectria</taxon>
    </lineage>
</organism>
<dbReference type="SUPFAM" id="SSF51905">
    <property type="entry name" value="FAD/NAD(P)-binding domain"/>
    <property type="match status" value="2"/>
</dbReference>
<dbReference type="InterPro" id="IPR036188">
    <property type="entry name" value="FAD/NAD-bd_sf"/>
</dbReference>
<keyword evidence="4" id="KW-0874">Quinone</keyword>
<keyword evidence="7" id="KW-0560">Oxidoreductase</keyword>
<dbReference type="GO" id="GO:0048038">
    <property type="term" value="F:quinone binding"/>
    <property type="evidence" value="ECO:0007669"/>
    <property type="project" value="UniProtKB-KW"/>
</dbReference>
<feature type="domain" description="FAD/NAD(P)-binding" evidence="11">
    <location>
        <begin position="44"/>
        <end position="180"/>
    </location>
</feature>
<evidence type="ECO:0000256" key="10">
    <source>
        <dbReference type="ARBA" id="ARBA00070160"/>
    </source>
</evidence>
<comment type="subcellular location">
    <subcellularLocation>
        <location evidence="2">Mitochondrion</location>
    </subcellularLocation>
</comment>
<dbReference type="PANTHER" id="PTHR10632">
    <property type="entry name" value="SULFIDE:QUINONE OXIDOREDUCTASE"/>
    <property type="match status" value="1"/>
</dbReference>
<dbReference type="Pfam" id="PF07992">
    <property type="entry name" value="Pyr_redox_2"/>
    <property type="match status" value="1"/>
</dbReference>
<dbReference type="Proteomes" id="UP000803844">
    <property type="component" value="Unassembled WGS sequence"/>
</dbReference>
<protein>
    <recommendedName>
        <fullName evidence="10">Sulfide:quinone oxidoreductase, mitochondrial</fullName>
    </recommendedName>
</protein>
<comment type="caution">
    <text evidence="12">The sequence shown here is derived from an EMBL/GenBank/DDBJ whole genome shotgun (WGS) entry which is preliminary data.</text>
</comment>
<dbReference type="FunFam" id="3.50.50.60:FF:000034">
    <property type="entry name" value="sulfide:quinone oxidoreductase, mitochondrial"/>
    <property type="match status" value="1"/>
</dbReference>
<dbReference type="GO" id="GO:0070224">
    <property type="term" value="F:sulfide:quinone oxidoreductase activity"/>
    <property type="evidence" value="ECO:0007669"/>
    <property type="project" value="TreeGrafter"/>
</dbReference>
<dbReference type="RefSeq" id="XP_040774391.1">
    <property type="nucleotide sequence ID" value="XM_040922682.1"/>
</dbReference>
<keyword evidence="8" id="KW-0496">Mitochondrion</keyword>
<evidence type="ECO:0000256" key="3">
    <source>
        <dbReference type="ARBA" id="ARBA00022630"/>
    </source>
</evidence>
<dbReference type="GO" id="GO:0005739">
    <property type="term" value="C:mitochondrion"/>
    <property type="evidence" value="ECO:0007669"/>
    <property type="project" value="UniProtKB-SubCell"/>
</dbReference>
<evidence type="ECO:0000256" key="9">
    <source>
        <dbReference type="ARBA" id="ARBA00060891"/>
    </source>
</evidence>
<dbReference type="GO" id="GO:0070221">
    <property type="term" value="P:sulfide oxidation, using sulfide:quinone oxidoreductase"/>
    <property type="evidence" value="ECO:0007669"/>
    <property type="project" value="TreeGrafter"/>
</dbReference>
<evidence type="ECO:0000256" key="2">
    <source>
        <dbReference type="ARBA" id="ARBA00004173"/>
    </source>
</evidence>
<keyword evidence="6" id="KW-0809">Transit peptide</keyword>
<name>A0A9P5CN12_CRYP1</name>
<dbReference type="OrthoDB" id="5376590at2759"/>
<comment type="similarity">
    <text evidence="9">Belongs to the SQRD family.</text>
</comment>
<evidence type="ECO:0000256" key="8">
    <source>
        <dbReference type="ARBA" id="ARBA00023128"/>
    </source>
</evidence>
<dbReference type="InterPro" id="IPR023753">
    <property type="entry name" value="FAD/NAD-binding_dom"/>
</dbReference>
<comment type="cofactor">
    <cofactor evidence="1">
        <name>FAD</name>
        <dbReference type="ChEBI" id="CHEBI:57692"/>
    </cofactor>
</comment>
<evidence type="ECO:0000313" key="12">
    <source>
        <dbReference type="EMBL" id="KAF3763430.1"/>
    </source>
</evidence>
<gene>
    <name evidence="12" type="ORF">M406DRAFT_352352</name>
</gene>
<dbReference type="EMBL" id="MU032349">
    <property type="protein sequence ID" value="KAF3763430.1"/>
    <property type="molecule type" value="Genomic_DNA"/>
</dbReference>
<evidence type="ECO:0000256" key="6">
    <source>
        <dbReference type="ARBA" id="ARBA00022946"/>
    </source>
</evidence>
<evidence type="ECO:0000256" key="1">
    <source>
        <dbReference type="ARBA" id="ARBA00001974"/>
    </source>
</evidence>
<proteinExistence type="inferred from homology"/>
<evidence type="ECO:0000256" key="7">
    <source>
        <dbReference type="ARBA" id="ARBA00023002"/>
    </source>
</evidence>
<dbReference type="AlphaFoldDB" id="A0A9P5CN12"/>
<keyword evidence="5" id="KW-0274">FAD</keyword>
<dbReference type="PANTHER" id="PTHR10632:SF2">
    <property type="entry name" value="SULFIDE:QUINONE OXIDOREDUCTASE, MITOCHONDRIAL"/>
    <property type="match status" value="1"/>
</dbReference>
<dbReference type="GO" id="GO:0071949">
    <property type="term" value="F:FAD binding"/>
    <property type="evidence" value="ECO:0007669"/>
    <property type="project" value="TreeGrafter"/>
</dbReference>
<evidence type="ECO:0000256" key="4">
    <source>
        <dbReference type="ARBA" id="ARBA00022719"/>
    </source>
</evidence>
<accession>A0A9P5CN12</accession>
<dbReference type="InterPro" id="IPR015904">
    <property type="entry name" value="Sulphide_quinone_reductase"/>
</dbReference>